<dbReference type="InterPro" id="IPR018225">
    <property type="entry name" value="Transaldolase_AS"/>
</dbReference>
<comment type="function">
    <text evidence="2">Catalyzes the rate-limiting step of the non-oxidative phase in the pentose phosphate pathway. Catalyzes the reversible conversion of sedheptulose-7-phosphate and D-glyceraldehyde 3-phosphate into erythrose-4-phosphate and beta-D-fructose 6-phosphate.</text>
</comment>
<reference evidence="3" key="1">
    <citation type="journal article" date="2023" name="Mol. Phylogenet. Evol.">
        <title>Genome-scale phylogeny and comparative genomics of the fungal order Sordariales.</title>
        <authorList>
            <person name="Hensen N."/>
            <person name="Bonometti L."/>
            <person name="Westerberg I."/>
            <person name="Brannstrom I.O."/>
            <person name="Guillou S."/>
            <person name="Cros-Aarteil S."/>
            <person name="Calhoun S."/>
            <person name="Haridas S."/>
            <person name="Kuo A."/>
            <person name="Mondo S."/>
            <person name="Pangilinan J."/>
            <person name="Riley R."/>
            <person name="LaButti K."/>
            <person name="Andreopoulos B."/>
            <person name="Lipzen A."/>
            <person name="Chen C."/>
            <person name="Yan M."/>
            <person name="Daum C."/>
            <person name="Ng V."/>
            <person name="Clum A."/>
            <person name="Steindorff A."/>
            <person name="Ohm R.A."/>
            <person name="Martin F."/>
            <person name="Silar P."/>
            <person name="Natvig D.O."/>
            <person name="Lalanne C."/>
            <person name="Gautier V."/>
            <person name="Ament-Velasquez S.L."/>
            <person name="Kruys A."/>
            <person name="Hutchinson M.I."/>
            <person name="Powell A.J."/>
            <person name="Barry K."/>
            <person name="Miller A.N."/>
            <person name="Grigoriev I.V."/>
            <person name="Debuchy R."/>
            <person name="Gladieux P."/>
            <person name="Hiltunen Thoren M."/>
            <person name="Johannesson H."/>
        </authorList>
    </citation>
    <scope>NUCLEOTIDE SEQUENCE</scope>
    <source>
        <strain evidence="3">CBS 757.83</strain>
    </source>
</reference>
<dbReference type="Gene3D" id="3.20.20.70">
    <property type="entry name" value="Aldolase class I"/>
    <property type="match status" value="1"/>
</dbReference>
<evidence type="ECO:0000313" key="3">
    <source>
        <dbReference type="EMBL" id="KAK4102394.1"/>
    </source>
</evidence>
<dbReference type="AlphaFoldDB" id="A0AAN6Q536"/>
<dbReference type="GO" id="GO:0005975">
    <property type="term" value="P:carbohydrate metabolic process"/>
    <property type="evidence" value="ECO:0007669"/>
    <property type="project" value="InterPro"/>
</dbReference>
<comment type="catalytic activity">
    <reaction evidence="2">
        <text>D-sedoheptulose 7-phosphate + D-glyceraldehyde 3-phosphate = D-erythrose 4-phosphate + beta-D-fructose 6-phosphate</text>
        <dbReference type="Rhea" id="RHEA:17053"/>
        <dbReference type="ChEBI" id="CHEBI:16897"/>
        <dbReference type="ChEBI" id="CHEBI:57483"/>
        <dbReference type="ChEBI" id="CHEBI:57634"/>
        <dbReference type="ChEBI" id="CHEBI:59776"/>
        <dbReference type="EC" id="2.2.1.2"/>
    </reaction>
</comment>
<protein>
    <recommendedName>
        <fullName evidence="2">Transaldolase</fullName>
        <ecNumber evidence="2">2.2.1.2</ecNumber>
    </recommendedName>
</protein>
<keyword evidence="4" id="KW-1185">Reference proteome</keyword>
<dbReference type="PROSITE" id="PS00958">
    <property type="entry name" value="TRANSALDOLASE_2"/>
    <property type="match status" value="1"/>
</dbReference>
<name>A0AAN6Q536_9PEZI</name>
<dbReference type="InterPro" id="IPR001585">
    <property type="entry name" value="TAL/FSA"/>
</dbReference>
<dbReference type="PANTHER" id="PTHR10683">
    <property type="entry name" value="TRANSALDOLASE"/>
    <property type="match status" value="1"/>
</dbReference>
<dbReference type="Pfam" id="PF00923">
    <property type="entry name" value="TAL_FSA"/>
    <property type="match status" value="1"/>
</dbReference>
<dbReference type="InterPro" id="IPR013785">
    <property type="entry name" value="Aldolase_TIM"/>
</dbReference>
<sequence>MASLLDQLRTLSAVDLAAKLGPFTDCTSNQAGAIAFAELSKLGSDGKPLHGKLISESIQLAHWLFGKQTDATLEELAVELMMVDLSVQIAPYTTGYLHVQTNPKLSYSAQQTVKNAERLVSHFRQLAPGLDTGRVCIKIPATWEGLQACRELEKTGIATLATTLFSLEQTALAAHAGCRYIAPYVNELRVHFDPSYTDASPSLPLCGAAQHYLSSKPGNKTYVLAASLTSVEQVMQLAGIHHITISPPLLAELAATAAATWPGAAEVGQVLKTTKTTTAATATPAPAPGGSGGCGNGASTLGSLPGVYATTTNQLGAETQRMMLEAAVSDEALWRMAFTRAEGGAGEVKLVQAINIFADVQHRLEDMARRADGGVAAGG</sequence>
<organism evidence="3 4">
    <name type="scientific">Parathielavia hyrcaniae</name>
    <dbReference type="NCBI Taxonomy" id="113614"/>
    <lineage>
        <taxon>Eukaryota</taxon>
        <taxon>Fungi</taxon>
        <taxon>Dikarya</taxon>
        <taxon>Ascomycota</taxon>
        <taxon>Pezizomycotina</taxon>
        <taxon>Sordariomycetes</taxon>
        <taxon>Sordariomycetidae</taxon>
        <taxon>Sordariales</taxon>
        <taxon>Chaetomiaceae</taxon>
        <taxon>Parathielavia</taxon>
    </lineage>
</organism>
<keyword evidence="2" id="KW-0570">Pentose shunt</keyword>
<keyword evidence="1" id="KW-0704">Schiff base</keyword>
<evidence type="ECO:0000313" key="4">
    <source>
        <dbReference type="Proteomes" id="UP001305647"/>
    </source>
</evidence>
<evidence type="ECO:0000256" key="1">
    <source>
        <dbReference type="ARBA" id="ARBA00023270"/>
    </source>
</evidence>
<reference evidence="3" key="2">
    <citation type="submission" date="2023-05" db="EMBL/GenBank/DDBJ databases">
        <authorList>
            <consortium name="Lawrence Berkeley National Laboratory"/>
            <person name="Steindorff A."/>
            <person name="Hensen N."/>
            <person name="Bonometti L."/>
            <person name="Westerberg I."/>
            <person name="Brannstrom I.O."/>
            <person name="Guillou S."/>
            <person name="Cros-Aarteil S."/>
            <person name="Calhoun S."/>
            <person name="Haridas S."/>
            <person name="Kuo A."/>
            <person name="Mondo S."/>
            <person name="Pangilinan J."/>
            <person name="Riley R."/>
            <person name="Labutti K."/>
            <person name="Andreopoulos B."/>
            <person name="Lipzen A."/>
            <person name="Chen C."/>
            <person name="Yanf M."/>
            <person name="Daum C."/>
            <person name="Ng V."/>
            <person name="Clum A."/>
            <person name="Ohm R."/>
            <person name="Martin F."/>
            <person name="Silar P."/>
            <person name="Natvig D."/>
            <person name="Lalanne C."/>
            <person name="Gautier V."/>
            <person name="Ament-Velasquez S.L."/>
            <person name="Kruys A."/>
            <person name="Hutchinson M.I."/>
            <person name="Powell A.J."/>
            <person name="Barry K."/>
            <person name="Miller A.N."/>
            <person name="Grigoriev I.V."/>
            <person name="Debuchy R."/>
            <person name="Gladieux P."/>
            <person name="Thoren M.H."/>
            <person name="Johannesson H."/>
        </authorList>
    </citation>
    <scope>NUCLEOTIDE SEQUENCE</scope>
    <source>
        <strain evidence="3">CBS 757.83</strain>
    </source>
</reference>
<keyword evidence="2" id="KW-0808">Transferase</keyword>
<gene>
    <name evidence="3" type="ORF">N658DRAFT_506043</name>
</gene>
<proteinExistence type="predicted"/>
<dbReference type="SUPFAM" id="SSF51569">
    <property type="entry name" value="Aldolase"/>
    <property type="match status" value="1"/>
</dbReference>
<evidence type="ECO:0000256" key="2">
    <source>
        <dbReference type="RuleBase" id="RU000501"/>
    </source>
</evidence>
<dbReference type="Proteomes" id="UP001305647">
    <property type="component" value="Unassembled WGS sequence"/>
</dbReference>
<dbReference type="EMBL" id="MU863631">
    <property type="protein sequence ID" value="KAK4102394.1"/>
    <property type="molecule type" value="Genomic_DNA"/>
</dbReference>
<comment type="caution">
    <text evidence="3">The sequence shown here is derived from an EMBL/GenBank/DDBJ whole genome shotgun (WGS) entry which is preliminary data.</text>
</comment>
<comment type="pathway">
    <text evidence="2">Carbohydrate degradation; pentose phosphate pathway; D-glyceraldehyde 3-phosphate and beta-D-fructose 6-phosphate from D-ribose 5-phosphate and D-xylulose 5-phosphate (non-oxidative stage): step 2/3.</text>
</comment>
<dbReference type="GO" id="GO:0004801">
    <property type="term" value="F:transaldolase activity"/>
    <property type="evidence" value="ECO:0007669"/>
    <property type="project" value="UniProtKB-EC"/>
</dbReference>
<dbReference type="EC" id="2.2.1.2" evidence="2"/>
<accession>A0AAN6Q536</accession>
<dbReference type="GO" id="GO:0009052">
    <property type="term" value="P:pentose-phosphate shunt, non-oxidative branch"/>
    <property type="evidence" value="ECO:0007669"/>
    <property type="project" value="TreeGrafter"/>
</dbReference>
<dbReference type="PANTHER" id="PTHR10683:SF34">
    <property type="entry name" value="TRANSALDOLASE"/>
    <property type="match status" value="1"/>
</dbReference>